<keyword evidence="3" id="KW-1185">Reference proteome</keyword>
<dbReference type="AlphaFoldDB" id="A0A2A7URH9"/>
<dbReference type="Pfam" id="PF18673">
    <property type="entry name" value="IrmA"/>
    <property type="match status" value="1"/>
</dbReference>
<protein>
    <submittedName>
        <fullName evidence="2">Uncharacterized protein</fullName>
    </submittedName>
</protein>
<feature type="signal peptide" evidence="1">
    <location>
        <begin position="1"/>
        <end position="28"/>
    </location>
</feature>
<comment type="caution">
    <text evidence="2">The sequence shown here is derived from an EMBL/GenBank/DDBJ whole genome shotgun (WGS) entry which is preliminary data.</text>
</comment>
<evidence type="ECO:0000313" key="2">
    <source>
        <dbReference type="EMBL" id="PEH87854.1"/>
    </source>
</evidence>
<dbReference type="Proteomes" id="UP000220246">
    <property type="component" value="Unassembled WGS sequence"/>
</dbReference>
<accession>A0A2A7URH9</accession>
<evidence type="ECO:0000313" key="3">
    <source>
        <dbReference type="Proteomes" id="UP000220246"/>
    </source>
</evidence>
<organism evidence="2 3">
    <name type="scientific">Comamonas terrigena</name>
    <dbReference type="NCBI Taxonomy" id="32013"/>
    <lineage>
        <taxon>Bacteria</taxon>
        <taxon>Pseudomonadati</taxon>
        <taxon>Pseudomonadota</taxon>
        <taxon>Betaproteobacteria</taxon>
        <taxon>Burkholderiales</taxon>
        <taxon>Comamonadaceae</taxon>
        <taxon>Comamonas</taxon>
    </lineage>
</organism>
<feature type="chain" id="PRO_5013241796" evidence="1">
    <location>
        <begin position="29"/>
        <end position="150"/>
    </location>
</feature>
<reference evidence="3" key="1">
    <citation type="submission" date="2017-09" db="EMBL/GenBank/DDBJ databases">
        <title>FDA dAtabase for Regulatory Grade micrObial Sequences (FDA-ARGOS): Supporting development and validation of Infectious Disease Dx tests.</title>
        <authorList>
            <person name="Minogue T."/>
            <person name="Wolcott M."/>
            <person name="Wasieloski L."/>
            <person name="Aguilar W."/>
            <person name="Moore D."/>
            <person name="Tallon L."/>
            <person name="Sadzewicz L."/>
            <person name="Ott S."/>
            <person name="Zhao X."/>
            <person name="Nagaraj S."/>
            <person name="Vavikolanu K."/>
            <person name="Aluvathingal J."/>
            <person name="Nadendla S."/>
            <person name="Sichtig H."/>
        </authorList>
    </citation>
    <scope>NUCLEOTIDE SEQUENCE [LARGE SCALE GENOMIC DNA]</scope>
    <source>
        <strain evidence="3">FDAARGOS_394</strain>
    </source>
</reference>
<dbReference type="EMBL" id="PDEA01000001">
    <property type="protein sequence ID" value="PEH87854.1"/>
    <property type="molecule type" value="Genomic_DNA"/>
</dbReference>
<evidence type="ECO:0000256" key="1">
    <source>
        <dbReference type="SAM" id="SignalP"/>
    </source>
</evidence>
<name>A0A2A7URH9_COMTR</name>
<dbReference type="STRING" id="1219032.GCA_001515545_02658"/>
<dbReference type="RefSeq" id="WP_066538821.1">
    <property type="nucleotide sequence ID" value="NZ_PDEA01000001.1"/>
</dbReference>
<proteinExistence type="predicted"/>
<dbReference type="GeneID" id="80799709"/>
<sequence length="150" mass="16778">MRASFHALSSTWRCLAIAGLCCAGSAQALELWHYGTLRLSPQRCEATFMFDAGRATYREVRVQAIAKDRQGQHLARFALAPDDMGVDGRNRFASATWISPHACNPEVVVLFKTATAQVDGMATDLLATQQLRLRRHEPLELRLPQSRERP</sequence>
<gene>
    <name evidence="2" type="ORF">CRM82_03805</name>
</gene>
<keyword evidence="1" id="KW-0732">Signal</keyword>
<dbReference type="InterPro" id="IPR040755">
    <property type="entry name" value="IrmA"/>
</dbReference>